<organism evidence="5 6">
    <name type="scientific">Devosia litorisediminis</name>
    <dbReference type="NCBI Taxonomy" id="2829817"/>
    <lineage>
        <taxon>Bacteria</taxon>
        <taxon>Pseudomonadati</taxon>
        <taxon>Pseudomonadota</taxon>
        <taxon>Alphaproteobacteria</taxon>
        <taxon>Hyphomicrobiales</taxon>
        <taxon>Devosiaceae</taxon>
        <taxon>Devosia</taxon>
    </lineage>
</organism>
<dbReference type="InterPro" id="IPR016035">
    <property type="entry name" value="Acyl_Trfase/lysoPLipase"/>
</dbReference>
<feature type="domain" description="PNPLA" evidence="4">
    <location>
        <begin position="74"/>
        <end position="270"/>
    </location>
</feature>
<dbReference type="GO" id="GO:0016042">
    <property type="term" value="P:lipid catabolic process"/>
    <property type="evidence" value="ECO:0007669"/>
    <property type="project" value="UniProtKB-UniRule"/>
</dbReference>
<feature type="active site" description="Proton acceptor" evidence="2">
    <location>
        <position position="254"/>
    </location>
</feature>
<dbReference type="GO" id="GO:0016787">
    <property type="term" value="F:hydrolase activity"/>
    <property type="evidence" value="ECO:0007669"/>
    <property type="project" value="UniProtKB-UniRule"/>
</dbReference>
<evidence type="ECO:0000256" key="3">
    <source>
        <dbReference type="SAM" id="SignalP"/>
    </source>
</evidence>
<dbReference type="PROSITE" id="PS51635">
    <property type="entry name" value="PNPLA"/>
    <property type="match status" value="1"/>
</dbReference>
<feature type="short sequence motif" description="GXGXXG" evidence="2">
    <location>
        <begin position="78"/>
        <end position="83"/>
    </location>
</feature>
<protein>
    <submittedName>
        <fullName evidence="5">Patatin-like phospholipase family protein</fullName>
    </submittedName>
</protein>
<dbReference type="SUPFAM" id="SSF52151">
    <property type="entry name" value="FabD/lysophospholipase-like"/>
    <property type="match status" value="1"/>
</dbReference>
<dbReference type="RefSeq" id="WP_212657711.1">
    <property type="nucleotide sequence ID" value="NZ_JAGXTP010000001.1"/>
</dbReference>
<dbReference type="Proteomes" id="UP000678281">
    <property type="component" value="Unassembled WGS sequence"/>
</dbReference>
<keyword evidence="3" id="KW-0732">Signal</keyword>
<feature type="short sequence motif" description="GXSXG" evidence="2">
    <location>
        <begin position="107"/>
        <end position="111"/>
    </location>
</feature>
<feature type="chain" id="PRO_5036930513" evidence="3">
    <location>
        <begin position="24"/>
        <end position="375"/>
    </location>
</feature>
<dbReference type="Gene3D" id="3.40.1090.10">
    <property type="entry name" value="Cytosolic phospholipase A2 catalytic domain"/>
    <property type="match status" value="1"/>
</dbReference>
<sequence length="375" mass="40153">MTISTALRSILAMVALLAISACATLQSRQQVPPQLVAEATIHADQRLRYWGDDNEFARIQAQVAPGPDGDVDYLTLSGGGINGAYGAGFLVGWTDKGGRPEFEVVTGISVGAMIAPMAFLGSDYDARLRTVFSSLTQKDNSAGANFLGALFGAPSVMSNVPVLDAIRKLVDTQALNAIGVEHKQGRRLYVGTTNLNAQRPMIWDIGAIAISNLPNRLELVHQIILASTAVPGVFPPVMLDVAAQGMSFDELHVDGGVTEQVLLMPGGYEAFVKNRSGVQKLYVIFNGVVAPSPATVQISSMSLLERAVPTLLKYLGRSNLEQLDNAARKAGLAFRLTAIPADFPESTSVFGSPQWLSALYQYGYQAGRNGRWQSR</sequence>
<dbReference type="AlphaFoldDB" id="A0A942E4M9"/>
<keyword evidence="1 2" id="KW-0443">Lipid metabolism</keyword>
<proteinExistence type="predicted"/>
<feature type="short sequence motif" description="DGA/G" evidence="2">
    <location>
        <begin position="254"/>
        <end position="256"/>
    </location>
</feature>
<evidence type="ECO:0000313" key="6">
    <source>
        <dbReference type="Proteomes" id="UP000678281"/>
    </source>
</evidence>
<dbReference type="EMBL" id="JAGXTP010000001">
    <property type="protein sequence ID" value="MBS3848143.1"/>
    <property type="molecule type" value="Genomic_DNA"/>
</dbReference>
<name>A0A942E4M9_9HYPH</name>
<reference evidence="5" key="1">
    <citation type="submission" date="2021-04" db="EMBL/GenBank/DDBJ databases">
        <title>Devosia litorisediminis sp. nov., isolated from a sand dune.</title>
        <authorList>
            <person name="Park S."/>
            <person name="Yoon J.-H."/>
        </authorList>
    </citation>
    <scope>NUCLEOTIDE SEQUENCE</scope>
    <source>
        <strain evidence="5">BSSL-BM10</strain>
    </source>
</reference>
<dbReference type="InterPro" id="IPR002641">
    <property type="entry name" value="PNPLA_dom"/>
</dbReference>
<gene>
    <name evidence="5" type="ORF">KD146_05470</name>
</gene>
<dbReference type="Pfam" id="PF01734">
    <property type="entry name" value="Patatin"/>
    <property type="match status" value="1"/>
</dbReference>
<evidence type="ECO:0000256" key="2">
    <source>
        <dbReference type="PROSITE-ProRule" id="PRU01161"/>
    </source>
</evidence>
<evidence type="ECO:0000259" key="4">
    <source>
        <dbReference type="PROSITE" id="PS51635"/>
    </source>
</evidence>
<feature type="active site" description="Nucleophile" evidence="2">
    <location>
        <position position="109"/>
    </location>
</feature>
<accession>A0A942E4M9</accession>
<comment type="caution">
    <text evidence="5">The sequence shown here is derived from an EMBL/GenBank/DDBJ whole genome shotgun (WGS) entry which is preliminary data.</text>
</comment>
<evidence type="ECO:0000313" key="5">
    <source>
        <dbReference type="EMBL" id="MBS3848143.1"/>
    </source>
</evidence>
<keyword evidence="6" id="KW-1185">Reference proteome</keyword>
<evidence type="ECO:0000256" key="1">
    <source>
        <dbReference type="ARBA" id="ARBA00023098"/>
    </source>
</evidence>
<feature type="signal peptide" evidence="3">
    <location>
        <begin position="1"/>
        <end position="23"/>
    </location>
</feature>
<keyword evidence="2" id="KW-0378">Hydrolase</keyword>
<keyword evidence="2" id="KW-0442">Lipid degradation</keyword>